<dbReference type="RefSeq" id="WP_092625683.1">
    <property type="nucleotide sequence ID" value="NZ_FNFM01000001.1"/>
</dbReference>
<name>A0A1G8VVT7_ACTMZ</name>
<protein>
    <submittedName>
        <fullName evidence="2">Uncharacterized protein</fullName>
    </submittedName>
</protein>
<dbReference type="AlphaFoldDB" id="A0A1G8VVT7"/>
<feature type="transmembrane region" description="Helical" evidence="1">
    <location>
        <begin position="12"/>
        <end position="34"/>
    </location>
</feature>
<keyword evidence="1" id="KW-0472">Membrane</keyword>
<keyword evidence="1" id="KW-1133">Transmembrane helix</keyword>
<keyword evidence="3" id="KW-1185">Reference proteome</keyword>
<proteinExistence type="predicted"/>
<dbReference type="OrthoDB" id="3699727at2"/>
<evidence type="ECO:0000256" key="1">
    <source>
        <dbReference type="SAM" id="Phobius"/>
    </source>
</evidence>
<feature type="transmembrane region" description="Helical" evidence="1">
    <location>
        <begin position="100"/>
        <end position="120"/>
    </location>
</feature>
<organism evidence="2 3">
    <name type="scientific">Actinopolyspora mzabensis</name>
    <dbReference type="NCBI Taxonomy" id="995066"/>
    <lineage>
        <taxon>Bacteria</taxon>
        <taxon>Bacillati</taxon>
        <taxon>Actinomycetota</taxon>
        <taxon>Actinomycetes</taxon>
        <taxon>Actinopolysporales</taxon>
        <taxon>Actinopolysporaceae</taxon>
        <taxon>Actinopolyspora</taxon>
    </lineage>
</organism>
<reference evidence="3" key="1">
    <citation type="submission" date="2016-10" db="EMBL/GenBank/DDBJ databases">
        <authorList>
            <person name="Varghese N."/>
            <person name="Submissions S."/>
        </authorList>
    </citation>
    <scope>NUCLEOTIDE SEQUENCE [LARGE SCALE GENOMIC DNA]</scope>
    <source>
        <strain evidence="3">DSM 45460</strain>
    </source>
</reference>
<dbReference type="EMBL" id="FNFM01000001">
    <property type="protein sequence ID" value="SDJ70152.1"/>
    <property type="molecule type" value="Genomic_DNA"/>
</dbReference>
<evidence type="ECO:0000313" key="2">
    <source>
        <dbReference type="EMBL" id="SDJ70152.1"/>
    </source>
</evidence>
<evidence type="ECO:0000313" key="3">
    <source>
        <dbReference type="Proteomes" id="UP000199213"/>
    </source>
</evidence>
<accession>A0A1G8VVT7</accession>
<sequence>MTSEHTTKQPEHGLIALLALDALLLAIVELFFLPSYLGPVQFPITAAVAAVTNPLLVAVAAKSTTNGAACWAPVLVWFLTVFVLGVFGPGGDVLLPAQDWRTYLLIAAGVLPAAAMIGLVRNAPPGAR</sequence>
<keyword evidence="1" id="KW-0812">Transmembrane</keyword>
<feature type="transmembrane region" description="Helical" evidence="1">
    <location>
        <begin position="40"/>
        <end position="61"/>
    </location>
</feature>
<gene>
    <name evidence="2" type="ORF">SAMN04487820_101366</name>
</gene>
<dbReference type="Proteomes" id="UP000199213">
    <property type="component" value="Unassembled WGS sequence"/>
</dbReference>
<feature type="transmembrane region" description="Helical" evidence="1">
    <location>
        <begin position="68"/>
        <end position="88"/>
    </location>
</feature>